<name>A0A7S2GDM9_9EUKA</name>
<protein>
    <submittedName>
        <fullName evidence="2">Uncharacterized protein</fullName>
    </submittedName>
</protein>
<dbReference type="EMBL" id="HBGU01024769">
    <property type="protein sequence ID" value="CAD9442623.1"/>
    <property type="molecule type" value="Transcribed_RNA"/>
</dbReference>
<gene>
    <name evidence="2" type="ORF">CBRE1094_LOCUS13452</name>
</gene>
<proteinExistence type="predicted"/>
<accession>A0A7S2GDM9</accession>
<feature type="region of interest" description="Disordered" evidence="1">
    <location>
        <begin position="101"/>
        <end position="139"/>
    </location>
</feature>
<reference evidence="2" key="1">
    <citation type="submission" date="2021-01" db="EMBL/GenBank/DDBJ databases">
        <authorList>
            <person name="Corre E."/>
            <person name="Pelletier E."/>
            <person name="Niang G."/>
            <person name="Scheremetjew M."/>
            <person name="Finn R."/>
            <person name="Kale V."/>
            <person name="Holt S."/>
            <person name="Cochrane G."/>
            <person name="Meng A."/>
            <person name="Brown T."/>
            <person name="Cohen L."/>
        </authorList>
    </citation>
    <scope>NUCLEOTIDE SEQUENCE</scope>
    <source>
        <strain evidence="2">UTEX LB 985</strain>
    </source>
</reference>
<sequence>MLRIIGSSSRLALGARVFRRYGSGSAGAGGPAQHKYIEPRNIGGLSLLDGGFVDLQHSKVVNVNYLNDDLVGTSPKLAKYIAGVLTVCAVQGLIDRIFPPAGHGHGHHDDHDDGHDHEEDGAAEDGEAKYGGAYTAKVA</sequence>
<feature type="compositionally biased region" description="Basic and acidic residues" evidence="1">
    <location>
        <begin position="107"/>
        <end position="120"/>
    </location>
</feature>
<evidence type="ECO:0000313" key="2">
    <source>
        <dbReference type="EMBL" id="CAD9442623.1"/>
    </source>
</evidence>
<organism evidence="2">
    <name type="scientific">Haptolina brevifila</name>
    <dbReference type="NCBI Taxonomy" id="156173"/>
    <lineage>
        <taxon>Eukaryota</taxon>
        <taxon>Haptista</taxon>
        <taxon>Haptophyta</taxon>
        <taxon>Prymnesiophyceae</taxon>
        <taxon>Prymnesiales</taxon>
        <taxon>Prymnesiaceae</taxon>
        <taxon>Haptolina</taxon>
    </lineage>
</organism>
<dbReference type="AlphaFoldDB" id="A0A7S2GDM9"/>
<evidence type="ECO:0000256" key="1">
    <source>
        <dbReference type="SAM" id="MobiDB-lite"/>
    </source>
</evidence>